<evidence type="ECO:0000256" key="1">
    <source>
        <dbReference type="SAM" id="MobiDB-lite"/>
    </source>
</evidence>
<feature type="compositionally biased region" description="Polar residues" evidence="1">
    <location>
        <begin position="105"/>
        <end position="116"/>
    </location>
</feature>
<feature type="compositionally biased region" description="Basic and acidic residues" evidence="1">
    <location>
        <begin position="19"/>
        <end position="89"/>
    </location>
</feature>
<accession>A0A0E9WVR8</accession>
<protein>
    <submittedName>
        <fullName evidence="2">Uncharacterized protein</fullName>
    </submittedName>
</protein>
<reference evidence="2" key="2">
    <citation type="journal article" date="2015" name="Fish Shellfish Immunol.">
        <title>Early steps in the European eel (Anguilla anguilla)-Vibrio vulnificus interaction in the gills: Role of the RtxA13 toxin.</title>
        <authorList>
            <person name="Callol A."/>
            <person name="Pajuelo D."/>
            <person name="Ebbesson L."/>
            <person name="Teles M."/>
            <person name="MacKenzie S."/>
            <person name="Amaro C."/>
        </authorList>
    </citation>
    <scope>NUCLEOTIDE SEQUENCE</scope>
</reference>
<name>A0A0E9WVR8_ANGAN</name>
<dbReference type="GO" id="GO:0009653">
    <property type="term" value="P:anatomical structure morphogenesis"/>
    <property type="evidence" value="ECO:0007669"/>
    <property type="project" value="TreeGrafter"/>
</dbReference>
<proteinExistence type="predicted"/>
<dbReference type="InterPro" id="IPR042636">
    <property type="entry name" value="ANKRD11"/>
</dbReference>
<evidence type="ECO:0000313" key="2">
    <source>
        <dbReference type="EMBL" id="JAH93685.1"/>
    </source>
</evidence>
<sequence>MTPDRDEADLLQSEKHRKYSAEGKQHSGEKLKEKDYKDKKKDKITFDSGRERKGSLEKNKDKKEKDSGDGKHKERKDRTSVDSNLEKKTSKSYLTKGTPLRKSLRASTRTSLTKTN</sequence>
<dbReference type="AlphaFoldDB" id="A0A0E9WVR8"/>
<organism evidence="2">
    <name type="scientific">Anguilla anguilla</name>
    <name type="common">European freshwater eel</name>
    <name type="synonym">Muraena anguilla</name>
    <dbReference type="NCBI Taxonomy" id="7936"/>
    <lineage>
        <taxon>Eukaryota</taxon>
        <taxon>Metazoa</taxon>
        <taxon>Chordata</taxon>
        <taxon>Craniata</taxon>
        <taxon>Vertebrata</taxon>
        <taxon>Euteleostomi</taxon>
        <taxon>Actinopterygii</taxon>
        <taxon>Neopterygii</taxon>
        <taxon>Teleostei</taxon>
        <taxon>Anguilliformes</taxon>
        <taxon>Anguillidae</taxon>
        <taxon>Anguilla</taxon>
    </lineage>
</organism>
<dbReference type="PANTHER" id="PTHR24145:SF3">
    <property type="entry name" value="ANKYRIN REPEAT DOMAIN-CONTAINING PROTEIN 11"/>
    <property type="match status" value="1"/>
</dbReference>
<dbReference type="PANTHER" id="PTHR24145">
    <property type="entry name" value="ANKYRIN REPEAT DOMAIN-CONTAINING PROTEIN 11"/>
    <property type="match status" value="1"/>
</dbReference>
<dbReference type="EMBL" id="GBXM01014892">
    <property type="protein sequence ID" value="JAH93685.1"/>
    <property type="molecule type" value="Transcribed_RNA"/>
</dbReference>
<reference evidence="2" key="1">
    <citation type="submission" date="2014-11" db="EMBL/GenBank/DDBJ databases">
        <authorList>
            <person name="Amaro Gonzalez C."/>
        </authorList>
    </citation>
    <scope>NUCLEOTIDE SEQUENCE</scope>
</reference>
<feature type="region of interest" description="Disordered" evidence="1">
    <location>
        <begin position="1"/>
        <end position="116"/>
    </location>
</feature>